<accession>A0A8H5BBM3</accession>
<dbReference type="PRINTS" id="PR00110">
    <property type="entry name" value="ALPHAAMYLASE"/>
</dbReference>
<dbReference type="AlphaFoldDB" id="A0A8H5BBM3"/>
<evidence type="ECO:0000256" key="8">
    <source>
        <dbReference type="ARBA" id="ARBA00023277"/>
    </source>
</evidence>
<keyword evidence="6" id="KW-0378">Hydrolase</keyword>
<dbReference type="SUPFAM" id="SSF51445">
    <property type="entry name" value="(Trans)glycosidases"/>
    <property type="match status" value="1"/>
</dbReference>
<dbReference type="CDD" id="cd11317">
    <property type="entry name" value="AmyAc_bac_euk_AmyA"/>
    <property type="match status" value="1"/>
</dbReference>
<evidence type="ECO:0000256" key="3">
    <source>
        <dbReference type="ARBA" id="ARBA00008061"/>
    </source>
</evidence>
<evidence type="ECO:0000256" key="11">
    <source>
        <dbReference type="SAM" id="SignalP"/>
    </source>
</evidence>
<keyword evidence="5" id="KW-0479">Metal-binding</keyword>
<dbReference type="Pfam" id="PF02806">
    <property type="entry name" value="Alpha-amylase_C"/>
    <property type="match status" value="1"/>
</dbReference>
<dbReference type="InterPro" id="IPR006046">
    <property type="entry name" value="Alpha_amylase"/>
</dbReference>
<dbReference type="OrthoDB" id="550577at2759"/>
<dbReference type="EMBL" id="JAACJK010000170">
    <property type="protein sequence ID" value="KAF5320250.1"/>
    <property type="molecule type" value="Genomic_DNA"/>
</dbReference>
<dbReference type="GO" id="GO:0004556">
    <property type="term" value="F:alpha-amylase activity"/>
    <property type="evidence" value="ECO:0007669"/>
    <property type="project" value="UniProtKB-EC"/>
</dbReference>
<reference evidence="14 15" key="1">
    <citation type="journal article" date="2020" name="ISME J.">
        <title>Uncovering the hidden diversity of litter-decomposition mechanisms in mushroom-forming fungi.</title>
        <authorList>
            <person name="Floudas D."/>
            <person name="Bentzer J."/>
            <person name="Ahren D."/>
            <person name="Johansson T."/>
            <person name="Persson P."/>
            <person name="Tunlid A."/>
        </authorList>
    </citation>
    <scope>NUCLEOTIDE SEQUENCE [LARGE SCALE GENOMIC DNA]</scope>
    <source>
        <strain evidence="14 15">CBS 175.51</strain>
    </source>
</reference>
<evidence type="ECO:0000256" key="4">
    <source>
        <dbReference type="ARBA" id="ARBA00012595"/>
    </source>
</evidence>
<name>A0A8H5BBM3_9AGAR</name>
<dbReference type="InterPro" id="IPR006048">
    <property type="entry name" value="A-amylase/branching_C"/>
</dbReference>
<dbReference type="Proteomes" id="UP000541558">
    <property type="component" value="Unassembled WGS sequence"/>
</dbReference>
<organism evidence="14 15">
    <name type="scientific">Ephemerocybe angulata</name>
    <dbReference type="NCBI Taxonomy" id="980116"/>
    <lineage>
        <taxon>Eukaryota</taxon>
        <taxon>Fungi</taxon>
        <taxon>Dikarya</taxon>
        <taxon>Basidiomycota</taxon>
        <taxon>Agaricomycotina</taxon>
        <taxon>Agaricomycetes</taxon>
        <taxon>Agaricomycetidae</taxon>
        <taxon>Agaricales</taxon>
        <taxon>Agaricineae</taxon>
        <taxon>Psathyrellaceae</taxon>
        <taxon>Ephemerocybe</taxon>
    </lineage>
</organism>
<feature type="signal peptide" evidence="11">
    <location>
        <begin position="1"/>
        <end position="19"/>
    </location>
</feature>
<dbReference type="SMART" id="SM00632">
    <property type="entry name" value="Aamy_C"/>
    <property type="match status" value="1"/>
</dbReference>
<proteinExistence type="inferred from homology"/>
<dbReference type="PANTHER" id="PTHR43447">
    <property type="entry name" value="ALPHA-AMYLASE"/>
    <property type="match status" value="1"/>
</dbReference>
<evidence type="ECO:0000256" key="6">
    <source>
        <dbReference type="ARBA" id="ARBA00022801"/>
    </source>
</evidence>
<comment type="catalytic activity">
    <reaction evidence="1">
        <text>Endohydrolysis of (1-&gt;4)-alpha-D-glucosidic linkages in polysaccharides containing three or more (1-&gt;4)-alpha-linked D-glucose units.</text>
        <dbReference type="EC" id="3.2.1.1"/>
    </reaction>
</comment>
<keyword evidence="9" id="KW-0326">Glycosidase</keyword>
<evidence type="ECO:0000313" key="14">
    <source>
        <dbReference type="EMBL" id="KAF5320250.1"/>
    </source>
</evidence>
<feature type="domain" description="Glycosyl hydrolase family 13 catalytic" evidence="13">
    <location>
        <begin position="34"/>
        <end position="377"/>
    </location>
</feature>
<dbReference type="Gene3D" id="3.20.20.80">
    <property type="entry name" value="Glycosidases"/>
    <property type="match status" value="1"/>
</dbReference>
<evidence type="ECO:0000256" key="9">
    <source>
        <dbReference type="ARBA" id="ARBA00023295"/>
    </source>
</evidence>
<evidence type="ECO:0000256" key="2">
    <source>
        <dbReference type="ARBA" id="ARBA00001913"/>
    </source>
</evidence>
<dbReference type="GO" id="GO:0005975">
    <property type="term" value="P:carbohydrate metabolic process"/>
    <property type="evidence" value="ECO:0007669"/>
    <property type="project" value="InterPro"/>
</dbReference>
<evidence type="ECO:0000256" key="7">
    <source>
        <dbReference type="ARBA" id="ARBA00022837"/>
    </source>
</evidence>
<feature type="chain" id="PRO_5034500619" description="alpha-amylase" evidence="11">
    <location>
        <begin position="20"/>
        <end position="478"/>
    </location>
</feature>
<evidence type="ECO:0000313" key="15">
    <source>
        <dbReference type="Proteomes" id="UP000541558"/>
    </source>
</evidence>
<feature type="domain" description="Alpha-amylase C-terminal" evidence="12">
    <location>
        <begin position="386"/>
        <end position="478"/>
    </location>
</feature>
<evidence type="ECO:0000259" key="12">
    <source>
        <dbReference type="SMART" id="SM00632"/>
    </source>
</evidence>
<dbReference type="InterPro" id="IPR006047">
    <property type="entry name" value="GH13_cat_dom"/>
</dbReference>
<dbReference type="InterPro" id="IPR031319">
    <property type="entry name" value="A-amylase_C"/>
</dbReference>
<keyword evidence="7" id="KW-0106">Calcium</keyword>
<comment type="caution">
    <text evidence="14">The sequence shown here is derived from an EMBL/GenBank/DDBJ whole genome shotgun (WGS) entry which is preliminary data.</text>
</comment>
<evidence type="ECO:0000259" key="13">
    <source>
        <dbReference type="SMART" id="SM00642"/>
    </source>
</evidence>
<keyword evidence="11" id="KW-0732">Signal</keyword>
<dbReference type="Gene3D" id="2.60.40.1180">
    <property type="entry name" value="Golgi alpha-mannosidase II"/>
    <property type="match status" value="1"/>
</dbReference>
<dbReference type="EC" id="3.2.1.1" evidence="4"/>
<sequence length="478" mass="51576">MQSLALLLALAATLGSVNATHFNVTRRAPGTAKRVIVQMFGWNWDSIAAECSNFLGPEGYGFVQAHVGLTATQVSPPAEHVQGSQWWTDYQPVSYTLTSKRGNRQQFQKCDRLDTIWNHMTGMDSGTGVAGSSFTHYVYPGTYQYQDFHHCGLTSNDDISDYSNRAQVQTCELVNLADLATDTEYVRGRLAQYGNDLLSLGVDGFRLDASKHIAAGDLANIIGRLSRKPYITQEVIFGSGEPVTPNEYTGNGDVQEFRYTSTIKDAFLNGNIAALQNLDNRGWVSGTSANVFVANHDTERGDSSLNINSPRNSFILGTIFSLAHPYGTPTVLSGFTFTNSDDGAPNNGAGTCSTTGGSGGWRCEHRYVAFSGMVRFRNAAGSNALSNWYSPSQDRIAFGRATYLRVQQPGSAAFVAINNRDDAWSYTFQTALPAGSYCDAITGKPNGSGGCTGAVYTVSSSGTFTASVYPRSAVALYK</sequence>
<keyword evidence="8" id="KW-0119">Carbohydrate metabolism</keyword>
<evidence type="ECO:0000256" key="1">
    <source>
        <dbReference type="ARBA" id="ARBA00000548"/>
    </source>
</evidence>
<dbReference type="InterPro" id="IPR017853">
    <property type="entry name" value="GH"/>
</dbReference>
<gene>
    <name evidence="14" type="ORF">D9611_011280</name>
</gene>
<protein>
    <recommendedName>
        <fullName evidence="4">alpha-amylase</fullName>
        <ecNumber evidence="4">3.2.1.1</ecNumber>
    </recommendedName>
</protein>
<dbReference type="SMART" id="SM00642">
    <property type="entry name" value="Aamy"/>
    <property type="match status" value="1"/>
</dbReference>
<evidence type="ECO:0000256" key="10">
    <source>
        <dbReference type="RuleBase" id="RU003615"/>
    </source>
</evidence>
<dbReference type="InterPro" id="IPR013780">
    <property type="entry name" value="Glyco_hydro_b"/>
</dbReference>
<dbReference type="SUPFAM" id="SSF51011">
    <property type="entry name" value="Glycosyl hydrolase domain"/>
    <property type="match status" value="1"/>
</dbReference>
<comment type="similarity">
    <text evidence="3 10">Belongs to the glycosyl hydrolase 13 family.</text>
</comment>
<dbReference type="GO" id="GO:0046872">
    <property type="term" value="F:metal ion binding"/>
    <property type="evidence" value="ECO:0007669"/>
    <property type="project" value="UniProtKB-KW"/>
</dbReference>
<comment type="cofactor">
    <cofactor evidence="2">
        <name>Ca(2+)</name>
        <dbReference type="ChEBI" id="CHEBI:29108"/>
    </cofactor>
</comment>
<keyword evidence="15" id="KW-1185">Reference proteome</keyword>
<evidence type="ECO:0000256" key="5">
    <source>
        <dbReference type="ARBA" id="ARBA00022723"/>
    </source>
</evidence>